<evidence type="ECO:0000313" key="3">
    <source>
        <dbReference type="Proteomes" id="UP000494269"/>
    </source>
</evidence>
<proteinExistence type="predicted"/>
<dbReference type="Proteomes" id="UP000494269">
    <property type="component" value="Unassembled WGS sequence"/>
</dbReference>
<organism evidence="2 3">
    <name type="scientific">Achromobacter kerstersii</name>
    <dbReference type="NCBI Taxonomy" id="1353890"/>
    <lineage>
        <taxon>Bacteria</taxon>
        <taxon>Pseudomonadati</taxon>
        <taxon>Pseudomonadota</taxon>
        <taxon>Betaproteobacteria</taxon>
        <taxon>Burkholderiales</taxon>
        <taxon>Alcaligenaceae</taxon>
        <taxon>Achromobacter</taxon>
    </lineage>
</organism>
<name>A0A6S6Z4D2_9BURK</name>
<dbReference type="SUPFAM" id="SSF55785">
    <property type="entry name" value="PYP-like sensor domain (PAS domain)"/>
    <property type="match status" value="1"/>
</dbReference>
<dbReference type="Gene3D" id="3.30.450.20">
    <property type="entry name" value="PAS domain"/>
    <property type="match status" value="1"/>
</dbReference>
<dbReference type="InterPro" id="IPR000014">
    <property type="entry name" value="PAS"/>
</dbReference>
<dbReference type="PROSITE" id="PS50112">
    <property type="entry name" value="PAS"/>
    <property type="match status" value="1"/>
</dbReference>
<dbReference type="SMART" id="SM00091">
    <property type="entry name" value="PAS"/>
    <property type="match status" value="1"/>
</dbReference>
<dbReference type="Pfam" id="PF08447">
    <property type="entry name" value="PAS_3"/>
    <property type="match status" value="1"/>
</dbReference>
<evidence type="ECO:0000259" key="1">
    <source>
        <dbReference type="PROSITE" id="PS50112"/>
    </source>
</evidence>
<sequence length="152" mass="17222">MRNNQPVYDKEYTLHDEQYLISRTDARGRIIYANPAFVEVSGFTREELVGAAHNIVRHPDMPEDAFADLWRTIQRGESWTGVVKNRRKDGGYYWVLANVTPIIERGVTSVMRRCVSNPLKNKLTRPMRCMRGCATAPRVACACIAAKRGPPG</sequence>
<gene>
    <name evidence="2" type="ORF">LMG3441_00187</name>
</gene>
<keyword evidence="3" id="KW-1185">Reference proteome</keyword>
<reference evidence="2 3" key="1">
    <citation type="submission" date="2020-04" db="EMBL/GenBank/DDBJ databases">
        <authorList>
            <person name="De Canck E."/>
        </authorList>
    </citation>
    <scope>NUCLEOTIDE SEQUENCE [LARGE SCALE GENOMIC DNA]</scope>
    <source>
        <strain evidence="2 3">LMG 3441</strain>
    </source>
</reference>
<protein>
    <recommendedName>
        <fullName evidence="1">PAS domain-containing protein</fullName>
    </recommendedName>
</protein>
<dbReference type="CDD" id="cd00130">
    <property type="entry name" value="PAS"/>
    <property type="match status" value="1"/>
</dbReference>
<evidence type="ECO:0000313" key="2">
    <source>
        <dbReference type="EMBL" id="CAB3653808.1"/>
    </source>
</evidence>
<feature type="domain" description="PAS" evidence="1">
    <location>
        <begin position="25"/>
        <end position="76"/>
    </location>
</feature>
<dbReference type="EMBL" id="CADIJQ010000001">
    <property type="protein sequence ID" value="CAB3653808.1"/>
    <property type="molecule type" value="Genomic_DNA"/>
</dbReference>
<dbReference type="InterPro" id="IPR013655">
    <property type="entry name" value="PAS_fold_3"/>
</dbReference>
<accession>A0A6S6Z4D2</accession>
<dbReference type="AlphaFoldDB" id="A0A6S6Z4D2"/>
<dbReference type="NCBIfam" id="TIGR00229">
    <property type="entry name" value="sensory_box"/>
    <property type="match status" value="1"/>
</dbReference>
<dbReference type="InterPro" id="IPR035965">
    <property type="entry name" value="PAS-like_dom_sf"/>
</dbReference>